<dbReference type="PANTHER" id="PTHR45023:SF4">
    <property type="entry name" value="GLYCINE-RICH PROTEIN-RELATED"/>
    <property type="match status" value="1"/>
</dbReference>
<dbReference type="EMBL" id="HBFP01004374">
    <property type="protein sequence ID" value="CAD8818721.1"/>
    <property type="molecule type" value="Transcribed_RNA"/>
</dbReference>
<dbReference type="PANTHER" id="PTHR45023">
    <property type="match status" value="1"/>
</dbReference>
<accession>A0A7S1ERD2</accession>
<evidence type="ECO:0000256" key="2">
    <source>
        <dbReference type="SAM" id="MobiDB-lite"/>
    </source>
</evidence>
<sequence length="282" mass="32434">MAESSKGSKRSHYTDEEDLGLARAFVAVSHDPKVGVDQKYEVFWKKVASEFQRLVPESIRLWSALPHRWSTIHNAVGKFSGYYAKVEEKNESGKEYEDYVNDALIMFKELEKKPFRHRFVWEFLRRASPKFAEVKQPTKKRQSNVVDDPCDSEDNFPSSGTSNCFAPSDESDRPIGIKKAKLETKLLDIEQKTSKAIVDLANSQKQFFNTLSENFNSFITSQNSITKKELSLKEQESELALFSVNIDSLDDEAKQYLKEKRKKAQEKLLQERPSSVCTVEKN</sequence>
<reference evidence="4" key="1">
    <citation type="submission" date="2021-01" db="EMBL/GenBank/DDBJ databases">
        <authorList>
            <person name="Corre E."/>
            <person name="Pelletier E."/>
            <person name="Niang G."/>
            <person name="Scheremetjew M."/>
            <person name="Finn R."/>
            <person name="Kale V."/>
            <person name="Holt S."/>
            <person name="Cochrane G."/>
            <person name="Meng A."/>
            <person name="Brown T."/>
            <person name="Cohen L."/>
        </authorList>
    </citation>
    <scope>NUCLEOTIDE SEQUENCE</scope>
    <source>
        <strain evidence="4">CCMP3278</strain>
    </source>
</reference>
<evidence type="ECO:0000256" key="1">
    <source>
        <dbReference type="SAM" id="Coils"/>
    </source>
</evidence>
<proteinExistence type="predicted"/>
<keyword evidence="1" id="KW-0175">Coiled coil</keyword>
<protein>
    <recommendedName>
        <fullName evidence="3">No apical meristem-associated C-terminal domain-containing protein</fullName>
    </recommendedName>
</protein>
<organism evidence="4">
    <name type="scientific">Timspurckia oligopyrenoides</name>
    <dbReference type="NCBI Taxonomy" id="708627"/>
    <lineage>
        <taxon>Eukaryota</taxon>
        <taxon>Rhodophyta</taxon>
        <taxon>Bangiophyceae</taxon>
        <taxon>Porphyridiales</taxon>
        <taxon>Porphyridiaceae</taxon>
        <taxon>Timspurckia</taxon>
    </lineage>
</organism>
<feature type="coiled-coil region" evidence="1">
    <location>
        <begin position="232"/>
        <end position="266"/>
    </location>
</feature>
<gene>
    <name evidence="4" type="ORF">TOLI1172_LOCUS3110</name>
</gene>
<name>A0A7S1ERD2_9RHOD</name>
<dbReference type="Pfam" id="PF14303">
    <property type="entry name" value="NAM-associated"/>
    <property type="match status" value="1"/>
</dbReference>
<feature type="domain" description="No apical meristem-associated C-terminal" evidence="3">
    <location>
        <begin position="113"/>
        <end position="263"/>
    </location>
</feature>
<feature type="compositionally biased region" description="Polar residues" evidence="2">
    <location>
        <begin position="155"/>
        <end position="165"/>
    </location>
</feature>
<feature type="region of interest" description="Disordered" evidence="2">
    <location>
        <begin position="134"/>
        <end position="172"/>
    </location>
</feature>
<evidence type="ECO:0000313" key="4">
    <source>
        <dbReference type="EMBL" id="CAD8818721.1"/>
    </source>
</evidence>
<dbReference type="InterPro" id="IPR029466">
    <property type="entry name" value="NAM-associated_C"/>
</dbReference>
<dbReference type="AlphaFoldDB" id="A0A7S1ERD2"/>
<evidence type="ECO:0000259" key="3">
    <source>
        <dbReference type="Pfam" id="PF14303"/>
    </source>
</evidence>